<evidence type="ECO:0000256" key="1">
    <source>
        <dbReference type="SAM" id="MobiDB-lite"/>
    </source>
</evidence>
<name>A0A077M1I2_9MICO</name>
<dbReference type="STRING" id="1194083.BN12_530025"/>
<evidence type="ECO:0000313" key="3">
    <source>
        <dbReference type="Proteomes" id="UP000035721"/>
    </source>
</evidence>
<feature type="region of interest" description="Disordered" evidence="1">
    <location>
        <begin position="261"/>
        <end position="290"/>
    </location>
</feature>
<dbReference type="AlphaFoldDB" id="A0A077M1I2"/>
<accession>A0A077M1I2</accession>
<keyword evidence="3" id="KW-1185">Reference proteome</keyword>
<reference evidence="2 3" key="1">
    <citation type="journal article" date="2013" name="ISME J.">
        <title>A metabolic model for members of the genus Tetrasphaera involved in enhanced biological phosphorus removal.</title>
        <authorList>
            <person name="Kristiansen R."/>
            <person name="Nguyen H.T.T."/>
            <person name="Saunders A.M."/>
            <person name="Nielsen J.L."/>
            <person name="Wimmer R."/>
            <person name="Le V.Q."/>
            <person name="McIlroy S.J."/>
            <person name="Petrovski S."/>
            <person name="Seviour R.J."/>
            <person name="Calteau A."/>
            <person name="Nielsen K.L."/>
            <person name="Nielsen P.H."/>
        </authorList>
    </citation>
    <scope>NUCLEOTIDE SEQUENCE [LARGE SCALE GENOMIC DNA]</scope>
    <source>
        <strain evidence="2 3">T1-X7</strain>
    </source>
</reference>
<feature type="region of interest" description="Disordered" evidence="1">
    <location>
        <begin position="93"/>
        <end position="126"/>
    </location>
</feature>
<organism evidence="2 3">
    <name type="scientific">Nostocoides japonicum T1-X7</name>
    <dbReference type="NCBI Taxonomy" id="1194083"/>
    <lineage>
        <taxon>Bacteria</taxon>
        <taxon>Bacillati</taxon>
        <taxon>Actinomycetota</taxon>
        <taxon>Actinomycetes</taxon>
        <taxon>Micrococcales</taxon>
        <taxon>Intrasporangiaceae</taxon>
        <taxon>Nostocoides</taxon>
    </lineage>
</organism>
<protein>
    <recommendedName>
        <fullName evidence="4">YD repeat-containing protein</fullName>
    </recommendedName>
</protein>
<feature type="compositionally biased region" description="Polar residues" evidence="1">
    <location>
        <begin position="109"/>
        <end position="126"/>
    </location>
</feature>
<evidence type="ECO:0008006" key="4">
    <source>
        <dbReference type="Google" id="ProtNLM"/>
    </source>
</evidence>
<dbReference type="Proteomes" id="UP000035721">
    <property type="component" value="Unassembled WGS sequence"/>
</dbReference>
<proteinExistence type="predicted"/>
<gene>
    <name evidence="2" type="ORF">BN12_530025</name>
</gene>
<comment type="caution">
    <text evidence="2">The sequence shown here is derived from an EMBL/GenBank/DDBJ whole genome shotgun (WGS) entry which is preliminary data.</text>
</comment>
<sequence>MWVWRNAEMPLWDGRIGLVYGPESPLMKGISYVKTSHTIRLIFGVGRGSGADAAACPVGQGRACGFGVWGRSVLSGSAASDGVRTAKIRTVKESDARTQHSGGYEDVDTTSTYNSHGQPLTQQRATNDAGTVCTTTTYANDTAHWILDAVTSVSTVSDACSATPTLPDDLLSGSRTLYDGATTWSATPTLTRGDPTAQQALTGWASGAGTYLTTSRTAYDVVGRAIGVTDAQGHTTTTTYTPATAGPTTAVATKNALNQTSSITLGPGRGQTLTSTGADRPATDATTRGP</sequence>
<dbReference type="EMBL" id="CAJB01000385">
    <property type="protein sequence ID" value="CCH79691.1"/>
    <property type="molecule type" value="Genomic_DNA"/>
</dbReference>
<evidence type="ECO:0000313" key="2">
    <source>
        <dbReference type="EMBL" id="CCH79691.1"/>
    </source>
</evidence>